<dbReference type="PANTHER" id="PTHR24559:SF440">
    <property type="entry name" value="RIBONUCLEASE H"/>
    <property type="match status" value="1"/>
</dbReference>
<dbReference type="GO" id="GO:0016787">
    <property type="term" value="F:hydrolase activity"/>
    <property type="evidence" value="ECO:0007669"/>
    <property type="project" value="UniProtKB-KW"/>
</dbReference>
<dbReference type="InterPro" id="IPR041373">
    <property type="entry name" value="RT_RNaseH"/>
</dbReference>
<comment type="caution">
    <text evidence="8">The sequence shown here is derived from an EMBL/GenBank/DDBJ whole genome shotgun (WGS) entry which is preliminary data.</text>
</comment>
<accession>A0A9Q3BJT4</accession>
<dbReference type="InterPro" id="IPR043128">
    <property type="entry name" value="Rev_trsase/Diguanyl_cyclase"/>
</dbReference>
<keyword evidence="1" id="KW-0808">Transferase</keyword>
<proteinExistence type="predicted"/>
<dbReference type="InterPro" id="IPR043502">
    <property type="entry name" value="DNA/RNA_pol_sf"/>
</dbReference>
<evidence type="ECO:0000313" key="8">
    <source>
        <dbReference type="EMBL" id="MBW0466378.1"/>
    </source>
</evidence>
<dbReference type="Gene3D" id="3.30.70.270">
    <property type="match status" value="1"/>
</dbReference>
<dbReference type="GO" id="GO:0003964">
    <property type="term" value="F:RNA-directed DNA polymerase activity"/>
    <property type="evidence" value="ECO:0007669"/>
    <property type="project" value="UniProtKB-KW"/>
</dbReference>
<evidence type="ECO:0000256" key="4">
    <source>
        <dbReference type="ARBA" id="ARBA00022759"/>
    </source>
</evidence>
<evidence type="ECO:0000256" key="6">
    <source>
        <dbReference type="ARBA" id="ARBA00022918"/>
    </source>
</evidence>
<evidence type="ECO:0000259" key="7">
    <source>
        <dbReference type="PROSITE" id="PS50878"/>
    </source>
</evidence>
<keyword evidence="5" id="KW-0378">Hydrolase</keyword>
<evidence type="ECO:0000256" key="2">
    <source>
        <dbReference type="ARBA" id="ARBA00022695"/>
    </source>
</evidence>
<dbReference type="GO" id="GO:0004519">
    <property type="term" value="F:endonuclease activity"/>
    <property type="evidence" value="ECO:0007669"/>
    <property type="project" value="UniProtKB-KW"/>
</dbReference>
<dbReference type="Pfam" id="PF00078">
    <property type="entry name" value="RVT_1"/>
    <property type="match status" value="1"/>
</dbReference>
<feature type="domain" description="Reverse transcriptase" evidence="7">
    <location>
        <begin position="198"/>
        <end position="377"/>
    </location>
</feature>
<dbReference type="PROSITE" id="PS50878">
    <property type="entry name" value="RT_POL"/>
    <property type="match status" value="1"/>
</dbReference>
<keyword evidence="9" id="KW-1185">Reference proteome</keyword>
<keyword evidence="2" id="KW-0548">Nucleotidyltransferase</keyword>
<protein>
    <recommendedName>
        <fullName evidence="7">Reverse transcriptase domain-containing protein</fullName>
    </recommendedName>
</protein>
<dbReference type="SUPFAM" id="SSF56672">
    <property type="entry name" value="DNA/RNA polymerases"/>
    <property type="match status" value="1"/>
</dbReference>
<dbReference type="CDD" id="cd01647">
    <property type="entry name" value="RT_LTR"/>
    <property type="match status" value="1"/>
</dbReference>
<evidence type="ECO:0000313" key="9">
    <source>
        <dbReference type="Proteomes" id="UP000765509"/>
    </source>
</evidence>
<evidence type="ECO:0000256" key="3">
    <source>
        <dbReference type="ARBA" id="ARBA00022722"/>
    </source>
</evidence>
<dbReference type="InterPro" id="IPR053134">
    <property type="entry name" value="RNA-dir_DNA_polymerase"/>
</dbReference>
<evidence type="ECO:0000256" key="1">
    <source>
        <dbReference type="ARBA" id="ARBA00022679"/>
    </source>
</evidence>
<organism evidence="8 9">
    <name type="scientific">Austropuccinia psidii MF-1</name>
    <dbReference type="NCBI Taxonomy" id="1389203"/>
    <lineage>
        <taxon>Eukaryota</taxon>
        <taxon>Fungi</taxon>
        <taxon>Dikarya</taxon>
        <taxon>Basidiomycota</taxon>
        <taxon>Pucciniomycotina</taxon>
        <taxon>Pucciniomycetes</taxon>
        <taxon>Pucciniales</taxon>
        <taxon>Sphaerophragmiaceae</taxon>
        <taxon>Austropuccinia</taxon>
    </lineage>
</organism>
<dbReference type="EMBL" id="AVOT02001284">
    <property type="protein sequence ID" value="MBW0466378.1"/>
    <property type="molecule type" value="Genomic_DNA"/>
</dbReference>
<keyword evidence="4" id="KW-0255">Endonuclease</keyword>
<dbReference type="Gene3D" id="3.10.10.10">
    <property type="entry name" value="HIV Type 1 Reverse Transcriptase, subunit A, domain 1"/>
    <property type="match status" value="1"/>
</dbReference>
<keyword evidence="6" id="KW-0695">RNA-directed DNA polymerase</keyword>
<dbReference type="PANTHER" id="PTHR24559">
    <property type="entry name" value="TRANSPOSON TY3-I GAG-POL POLYPROTEIN"/>
    <property type="match status" value="1"/>
</dbReference>
<evidence type="ECO:0000256" key="5">
    <source>
        <dbReference type="ARBA" id="ARBA00022801"/>
    </source>
</evidence>
<dbReference type="Pfam" id="PF17917">
    <property type="entry name" value="RT_RNaseH"/>
    <property type="match status" value="1"/>
</dbReference>
<dbReference type="Proteomes" id="UP000765509">
    <property type="component" value="Unassembled WGS sequence"/>
</dbReference>
<dbReference type="InterPro" id="IPR000477">
    <property type="entry name" value="RT_dom"/>
</dbReference>
<keyword evidence="3" id="KW-0540">Nuclease</keyword>
<sequence>MIPLIIMDTSDSPSLCVTYHTKYNVDLRSFPRFEWDFLVIDTPKGDSLILGFDFFNSFNQFIDWRQGSVTFNSDDKEYYDPSKSSSNNFLSSKSCAAIDVHLLFGNINLPPSSFHESLGGLWDEEEEPEEIETVIKVVPSSYHQYLDVFSKVKAENPPPHHACDHNIELVGSLPPVGVIYVSPNQESDTLRPYISGNVEKGFIWPSSASTGAPVLFVKKKDCGLHLCVDYHKLNGVTGKNKYPIPPMNQFLTVFNGPSIFSKIDLHGAYNLLRIKESDEHLTCFRTKHGSYEYFVIPFGLTNAPASFQNLVNDIFYDLLNIYVVVYLDEIMVFSKTEEEHITHVSTVLSILRANNLFAKASKCLFHVSSVVYLGYIVSSEGLKMKQAKVQQILNWPSPRNLNALQLFLGLANFTKELLGIVWALKHWRAFSLSLSSSFEVLTYHSSLQYFISSKILTRCQASWAEFLSEFHFSITYHPGHLVTLPDALSCQDNIYPERGEDFISKNPMNYQKIIKQNGIQAPKLFAFKVDSFSNSIDSIQEAL</sequence>
<gene>
    <name evidence="8" type="ORF">O181_006093</name>
</gene>
<dbReference type="OrthoDB" id="2505288at2759"/>
<dbReference type="AlphaFoldDB" id="A0A9Q3BJT4"/>
<name>A0A9Q3BJT4_9BASI</name>
<reference evidence="8" key="1">
    <citation type="submission" date="2021-03" db="EMBL/GenBank/DDBJ databases">
        <title>Draft genome sequence of rust myrtle Austropuccinia psidii MF-1, a brazilian biotype.</title>
        <authorList>
            <person name="Quecine M.C."/>
            <person name="Pachon D.M.R."/>
            <person name="Bonatelli M.L."/>
            <person name="Correr F.H."/>
            <person name="Franceschini L.M."/>
            <person name="Leite T.F."/>
            <person name="Margarido G.R.A."/>
            <person name="Almeida C.A."/>
            <person name="Ferrarezi J.A."/>
            <person name="Labate C.A."/>
        </authorList>
    </citation>
    <scope>NUCLEOTIDE SEQUENCE</scope>
    <source>
        <strain evidence="8">MF-1</strain>
    </source>
</reference>